<dbReference type="InterPro" id="IPR022907">
    <property type="entry name" value="VapC_family"/>
</dbReference>
<keyword evidence="3 8" id="KW-0540">Nuclease</keyword>
<comment type="caution">
    <text evidence="10">The sequence shown here is derived from an EMBL/GenBank/DDBJ whole genome shotgun (WGS) entry which is preliminary data.</text>
</comment>
<dbReference type="CDD" id="cd18731">
    <property type="entry name" value="PIN_NgFitB-like"/>
    <property type="match status" value="1"/>
</dbReference>
<dbReference type="Gene3D" id="3.40.50.1010">
    <property type="entry name" value="5'-nuclease"/>
    <property type="match status" value="1"/>
</dbReference>
<dbReference type="RefSeq" id="WP_380692487.1">
    <property type="nucleotide sequence ID" value="NZ_JBHRYR010000002.1"/>
</dbReference>
<gene>
    <name evidence="8" type="primary">vapC</name>
    <name evidence="10" type="ORF">ACFOOG_00755</name>
</gene>
<comment type="function">
    <text evidence="8">Toxic component of a toxin-antitoxin (TA) system. An RNase.</text>
</comment>
<keyword evidence="11" id="KW-1185">Reference proteome</keyword>
<dbReference type="Proteomes" id="UP001595617">
    <property type="component" value="Unassembled WGS sequence"/>
</dbReference>
<proteinExistence type="inferred from homology"/>
<evidence type="ECO:0000256" key="6">
    <source>
        <dbReference type="ARBA" id="ARBA00022842"/>
    </source>
</evidence>
<protein>
    <recommendedName>
        <fullName evidence="8">Ribonuclease VapC</fullName>
        <shortName evidence="8">RNase VapC</shortName>
        <ecNumber evidence="8">3.1.-.-</ecNumber>
    </recommendedName>
    <alternativeName>
        <fullName evidence="8">Toxin VapC</fullName>
    </alternativeName>
</protein>
<evidence type="ECO:0000256" key="8">
    <source>
        <dbReference type="HAMAP-Rule" id="MF_00265"/>
    </source>
</evidence>
<evidence type="ECO:0000259" key="9">
    <source>
        <dbReference type="Pfam" id="PF01850"/>
    </source>
</evidence>
<comment type="cofactor">
    <cofactor evidence="1 8">
        <name>Mg(2+)</name>
        <dbReference type="ChEBI" id="CHEBI:18420"/>
    </cofactor>
</comment>
<evidence type="ECO:0000256" key="5">
    <source>
        <dbReference type="ARBA" id="ARBA00022801"/>
    </source>
</evidence>
<evidence type="ECO:0000256" key="2">
    <source>
        <dbReference type="ARBA" id="ARBA00022649"/>
    </source>
</evidence>
<organism evidence="10 11">
    <name type="scientific">Saccharospirillum mangrovi</name>
    <dbReference type="NCBI Taxonomy" id="2161747"/>
    <lineage>
        <taxon>Bacteria</taxon>
        <taxon>Pseudomonadati</taxon>
        <taxon>Pseudomonadota</taxon>
        <taxon>Gammaproteobacteria</taxon>
        <taxon>Oceanospirillales</taxon>
        <taxon>Saccharospirillaceae</taxon>
        <taxon>Saccharospirillum</taxon>
    </lineage>
</organism>
<evidence type="ECO:0000256" key="1">
    <source>
        <dbReference type="ARBA" id="ARBA00001946"/>
    </source>
</evidence>
<name>A0ABV7ZT13_9GAMM</name>
<dbReference type="InterPro" id="IPR050556">
    <property type="entry name" value="Type_II_TA_system_RNase"/>
</dbReference>
<dbReference type="PANTHER" id="PTHR33653">
    <property type="entry name" value="RIBONUCLEASE VAPC2"/>
    <property type="match status" value="1"/>
</dbReference>
<dbReference type="PANTHER" id="PTHR33653:SF1">
    <property type="entry name" value="RIBONUCLEASE VAPC2"/>
    <property type="match status" value="1"/>
</dbReference>
<accession>A0ABV7ZT13</accession>
<dbReference type="EC" id="3.1.-.-" evidence="8"/>
<dbReference type="InterPro" id="IPR029060">
    <property type="entry name" value="PIN-like_dom_sf"/>
</dbReference>
<dbReference type="EMBL" id="JBHRYR010000002">
    <property type="protein sequence ID" value="MFC3851345.1"/>
    <property type="molecule type" value="Genomic_DNA"/>
</dbReference>
<feature type="domain" description="PIN" evidence="9">
    <location>
        <begin position="2"/>
        <end position="129"/>
    </location>
</feature>
<evidence type="ECO:0000256" key="7">
    <source>
        <dbReference type="ARBA" id="ARBA00038093"/>
    </source>
</evidence>
<dbReference type="Pfam" id="PF01850">
    <property type="entry name" value="PIN"/>
    <property type="match status" value="1"/>
</dbReference>
<keyword evidence="5 8" id="KW-0378">Hydrolase</keyword>
<dbReference type="InterPro" id="IPR002716">
    <property type="entry name" value="PIN_dom"/>
</dbReference>
<keyword evidence="2 8" id="KW-1277">Toxin-antitoxin system</keyword>
<feature type="binding site" evidence="8">
    <location>
        <position position="5"/>
    </location>
    <ligand>
        <name>Mg(2+)</name>
        <dbReference type="ChEBI" id="CHEBI:18420"/>
    </ligand>
</feature>
<dbReference type="HAMAP" id="MF_00265">
    <property type="entry name" value="VapC_Nob1"/>
    <property type="match status" value="1"/>
</dbReference>
<reference evidence="11" key="1">
    <citation type="journal article" date="2019" name="Int. J. Syst. Evol. Microbiol.">
        <title>The Global Catalogue of Microorganisms (GCM) 10K type strain sequencing project: providing services to taxonomists for standard genome sequencing and annotation.</title>
        <authorList>
            <consortium name="The Broad Institute Genomics Platform"/>
            <consortium name="The Broad Institute Genome Sequencing Center for Infectious Disease"/>
            <person name="Wu L."/>
            <person name="Ma J."/>
        </authorList>
    </citation>
    <scope>NUCLEOTIDE SEQUENCE [LARGE SCALE GENOMIC DNA]</scope>
    <source>
        <strain evidence="11">IBRC 10765</strain>
    </source>
</reference>
<sequence>MIILDTNILSELMRPIPNMRVVHWLDEEDQDSINITAITVAEILYGIARLPEGRRKNSYSTVVFEMFDEDFAGRILPFDEEAATYYADLVAENERVGRIIHSADAQIAAICQQKKARLATRNVKDFEHIGIDIIDPWHS</sequence>
<keyword evidence="4 8" id="KW-0479">Metal-binding</keyword>
<keyword evidence="6 8" id="KW-0460">Magnesium</keyword>
<feature type="binding site" evidence="8">
    <location>
        <position position="104"/>
    </location>
    <ligand>
        <name>Mg(2+)</name>
        <dbReference type="ChEBI" id="CHEBI:18420"/>
    </ligand>
</feature>
<evidence type="ECO:0000256" key="4">
    <source>
        <dbReference type="ARBA" id="ARBA00022723"/>
    </source>
</evidence>
<evidence type="ECO:0000256" key="3">
    <source>
        <dbReference type="ARBA" id="ARBA00022722"/>
    </source>
</evidence>
<comment type="similarity">
    <text evidence="7 8">Belongs to the PINc/VapC protein family.</text>
</comment>
<dbReference type="SUPFAM" id="SSF88723">
    <property type="entry name" value="PIN domain-like"/>
    <property type="match status" value="1"/>
</dbReference>
<keyword evidence="8" id="KW-0800">Toxin</keyword>
<evidence type="ECO:0000313" key="11">
    <source>
        <dbReference type="Proteomes" id="UP001595617"/>
    </source>
</evidence>
<evidence type="ECO:0000313" key="10">
    <source>
        <dbReference type="EMBL" id="MFC3851345.1"/>
    </source>
</evidence>